<protein>
    <recommendedName>
        <fullName evidence="5">ATPase AAA-type core domain-containing protein</fullName>
    </recommendedName>
</protein>
<name>G4MW17_PYRO7</name>
<dbReference type="InterPro" id="IPR050773">
    <property type="entry name" value="CbxX/CfxQ_RuBisCO_ESX"/>
</dbReference>
<dbReference type="InterPro" id="IPR003959">
    <property type="entry name" value="ATPase_AAA_core"/>
</dbReference>
<organism evidence="6 7">
    <name type="scientific">Pyricularia oryzae (strain 70-15 / ATCC MYA-4617 / FGSC 8958)</name>
    <name type="common">Rice blast fungus</name>
    <name type="synonym">Magnaporthe oryzae</name>
    <dbReference type="NCBI Taxonomy" id="242507"/>
    <lineage>
        <taxon>Eukaryota</taxon>
        <taxon>Fungi</taxon>
        <taxon>Dikarya</taxon>
        <taxon>Ascomycota</taxon>
        <taxon>Pezizomycotina</taxon>
        <taxon>Sordariomycetes</taxon>
        <taxon>Sordariomycetidae</taxon>
        <taxon>Magnaporthales</taxon>
        <taxon>Pyriculariaceae</taxon>
        <taxon>Pyricularia</taxon>
    </lineage>
</organism>
<dbReference type="GO" id="GO:0005524">
    <property type="term" value="F:ATP binding"/>
    <property type="evidence" value="ECO:0007669"/>
    <property type="project" value="UniProtKB-KW"/>
</dbReference>
<evidence type="ECO:0000256" key="3">
    <source>
        <dbReference type="ARBA" id="ARBA00022840"/>
    </source>
</evidence>
<evidence type="ECO:0000256" key="1">
    <source>
        <dbReference type="ARBA" id="ARBA00010378"/>
    </source>
</evidence>
<dbReference type="SUPFAM" id="SSF52540">
    <property type="entry name" value="P-loop containing nucleoside triphosphate hydrolases"/>
    <property type="match status" value="1"/>
</dbReference>
<dbReference type="InterPro" id="IPR000641">
    <property type="entry name" value="CbxX/CfxQ"/>
</dbReference>
<dbReference type="STRING" id="242507.G4MW17"/>
<dbReference type="InterPro" id="IPR027417">
    <property type="entry name" value="P-loop_NTPase"/>
</dbReference>
<keyword evidence="3" id="KW-0067">ATP-binding</keyword>
<evidence type="ECO:0000313" key="7">
    <source>
        <dbReference type="Proteomes" id="UP000009058"/>
    </source>
</evidence>
<dbReference type="EMBL" id="CM001232">
    <property type="protein sequence ID" value="EHA54170.1"/>
    <property type="molecule type" value="Genomic_DNA"/>
</dbReference>
<dbReference type="VEuPathDB" id="FungiDB:MGG_08943"/>
<dbReference type="KEGG" id="mgr:MGG_08943"/>
<dbReference type="InParanoid" id="G4MW17"/>
<evidence type="ECO:0000256" key="4">
    <source>
        <dbReference type="SAM" id="MobiDB-lite"/>
    </source>
</evidence>
<sequence>MAAGKPPATTSLRRPPRRLGYKKLSFIESAWPVGSRPQLRRAPRGSQSSSAPDAPGPVPVSPNVHISKPPGWIQDHRAPSDQRALETALVKHLALQGYGTDNMVALIPYLDCCIYCMTRFVGIAERRTDEFRRVQGRRHLHRFLDPQQLPRGHWLHGRSGALQCPDLSNENSRRLSTPSTRCFWEVRDRERPRLPSCMSAILVDLGILTKGRVVVKNPSDFVGAALGRSEERRKGILATTAGKVLVVDEAFELYGGSAQGPLQYRRQRHHRGRESIPLNTLFGGPPETGKTTTAKKAGKVFYDMAFVLTADVIKYSATDLVGQYVGQTGAKVLQLLNKALGWVLLIDEVYGLGEGHFANSRRKSKTNRQAPTPLQQLTLTTSMRRLYYTRSRTRAGGRVPVAEKEAEEARDVDRNAIVNQLLQGEDRQKKDLSVEAKLERWKDADWIFS</sequence>
<dbReference type="PANTHER" id="PTHR43392">
    <property type="entry name" value="AAA-TYPE ATPASE FAMILY PROTEIN / ANKYRIN REPEAT FAMILY PROTEIN"/>
    <property type="match status" value="1"/>
</dbReference>
<evidence type="ECO:0000313" key="6">
    <source>
        <dbReference type="EMBL" id="EHA54170.1"/>
    </source>
</evidence>
<proteinExistence type="inferred from homology"/>
<accession>G4MW17</accession>
<dbReference type="AlphaFoldDB" id="G4MW17"/>
<dbReference type="GO" id="GO:0016887">
    <property type="term" value="F:ATP hydrolysis activity"/>
    <property type="evidence" value="ECO:0007669"/>
    <property type="project" value="InterPro"/>
</dbReference>
<dbReference type="eggNOG" id="KOG1807">
    <property type="taxonomic scope" value="Eukaryota"/>
</dbReference>
<dbReference type="Proteomes" id="UP000009058">
    <property type="component" value="Chromosome 2"/>
</dbReference>
<evidence type="ECO:0000259" key="5">
    <source>
        <dbReference type="Pfam" id="PF00004"/>
    </source>
</evidence>
<evidence type="ECO:0000256" key="2">
    <source>
        <dbReference type="ARBA" id="ARBA00022741"/>
    </source>
</evidence>
<dbReference type="OrthoDB" id="2423195at2759"/>
<reference key="2">
    <citation type="submission" date="2011-05" db="EMBL/GenBank/DDBJ databases">
        <title>The Genome Sequence of Magnaporthe oryzae 70-15.</title>
        <authorList>
            <consortium name="The Broad Institute Genome Sequencing Platform"/>
            <person name="Ma L.-J."/>
            <person name="Dead R."/>
            <person name="Young S.K."/>
            <person name="Zeng Q."/>
            <person name="Gargeya S."/>
            <person name="Fitzgerald M."/>
            <person name="Haas B."/>
            <person name="Abouelleil A."/>
            <person name="Alvarado L."/>
            <person name="Arachchi H.M."/>
            <person name="Berlin A."/>
            <person name="Brown A."/>
            <person name="Chapman S.B."/>
            <person name="Chen Z."/>
            <person name="Dunbar C."/>
            <person name="Freedman E."/>
            <person name="Gearin G."/>
            <person name="Gellesch M."/>
            <person name="Goldberg J."/>
            <person name="Griggs A."/>
            <person name="Gujja S."/>
            <person name="Heiman D."/>
            <person name="Howarth C."/>
            <person name="Larson L."/>
            <person name="Lui A."/>
            <person name="MacDonald P.J.P."/>
            <person name="Mehta T."/>
            <person name="Montmayeur A."/>
            <person name="Murphy C."/>
            <person name="Neiman D."/>
            <person name="Pearson M."/>
            <person name="Priest M."/>
            <person name="Roberts A."/>
            <person name="Saif S."/>
            <person name="Shea T."/>
            <person name="Shenoy N."/>
            <person name="Sisk P."/>
            <person name="Stolte C."/>
            <person name="Sykes S."/>
            <person name="Yandava C."/>
            <person name="Wortman J."/>
            <person name="Nusbaum C."/>
            <person name="Birren B."/>
        </authorList>
    </citation>
    <scope>NUCLEOTIDE SEQUENCE</scope>
    <source>
        <strain>70-15</strain>
    </source>
</reference>
<dbReference type="Gene3D" id="3.40.50.300">
    <property type="entry name" value="P-loop containing nucleotide triphosphate hydrolases"/>
    <property type="match status" value="2"/>
</dbReference>
<keyword evidence="7" id="KW-1185">Reference proteome</keyword>
<dbReference type="GeneID" id="2679929"/>
<dbReference type="PANTHER" id="PTHR43392:SF2">
    <property type="entry name" value="AAA-TYPE ATPASE FAMILY PROTEIN _ ANKYRIN REPEAT FAMILY PROTEIN"/>
    <property type="match status" value="1"/>
</dbReference>
<keyword evidence="2" id="KW-0547">Nucleotide-binding</keyword>
<comment type="similarity">
    <text evidence="1">Belongs to the CbxX/CfxQ family.</text>
</comment>
<dbReference type="RefSeq" id="XP_003713977.1">
    <property type="nucleotide sequence ID" value="XM_003713929.1"/>
</dbReference>
<dbReference type="PRINTS" id="PR00819">
    <property type="entry name" value="CBXCFQXSUPER"/>
</dbReference>
<dbReference type="HOGENOM" id="CLU_609840_0_0_1"/>
<dbReference type="OMA" id="RTDEFRR"/>
<gene>
    <name evidence="6" type="ORF">MGG_08943</name>
</gene>
<feature type="domain" description="ATPase AAA-type core" evidence="5">
    <location>
        <begin position="281"/>
        <end position="362"/>
    </location>
</feature>
<feature type="region of interest" description="Disordered" evidence="4">
    <location>
        <begin position="33"/>
        <end position="71"/>
    </location>
</feature>
<reference evidence="6 7" key="1">
    <citation type="journal article" date="2005" name="Nature">
        <title>The genome sequence of the rice blast fungus Magnaporthe grisea.</title>
        <authorList>
            <person name="Dean R.A."/>
            <person name="Talbot N.J."/>
            <person name="Ebbole D.J."/>
            <person name="Farman M.L."/>
            <person name="Mitchell T.K."/>
            <person name="Orbach M.J."/>
            <person name="Thon M."/>
            <person name="Kulkarni R."/>
            <person name="Xu J.R."/>
            <person name="Pan H."/>
            <person name="Read N.D."/>
            <person name="Lee Y.H."/>
            <person name="Carbone I."/>
            <person name="Brown D."/>
            <person name="Oh Y.Y."/>
            <person name="Donofrio N."/>
            <person name="Jeong J.S."/>
            <person name="Soanes D.M."/>
            <person name="Djonovic S."/>
            <person name="Kolomiets E."/>
            <person name="Rehmeyer C."/>
            <person name="Li W."/>
            <person name="Harding M."/>
            <person name="Kim S."/>
            <person name="Lebrun M.H."/>
            <person name="Bohnert H."/>
            <person name="Coughlan S."/>
            <person name="Butler J."/>
            <person name="Calvo S."/>
            <person name="Ma L.J."/>
            <person name="Nicol R."/>
            <person name="Purcell S."/>
            <person name="Nusbaum C."/>
            <person name="Galagan J.E."/>
            <person name="Birren B.W."/>
        </authorList>
    </citation>
    <scope>NUCLEOTIDE SEQUENCE [LARGE SCALE GENOMIC DNA]</scope>
    <source>
        <strain evidence="7">70-15 / ATCC MYA-4617 / FGSC 8958</strain>
    </source>
</reference>
<dbReference type="Pfam" id="PF00004">
    <property type="entry name" value="AAA"/>
    <property type="match status" value="1"/>
</dbReference>